<evidence type="ECO:0000256" key="6">
    <source>
        <dbReference type="RuleBase" id="RU004466"/>
    </source>
</evidence>
<keyword evidence="4" id="KW-0479">Metal-binding</keyword>
<keyword evidence="8" id="KW-1185">Reference proteome</keyword>
<dbReference type="InterPro" id="IPR008949">
    <property type="entry name" value="Isoprenoid_synthase_dom_sf"/>
</dbReference>
<dbReference type="GO" id="GO:0016740">
    <property type="term" value="F:transferase activity"/>
    <property type="evidence" value="ECO:0007669"/>
    <property type="project" value="UniProtKB-KW"/>
</dbReference>
<dbReference type="InterPro" id="IPR000092">
    <property type="entry name" value="Polyprenyl_synt"/>
</dbReference>
<gene>
    <name evidence="7" type="ORF">ACFPJ4_10065</name>
</gene>
<sequence length="366" mass="38538">MKSSPPRARRSNTLSSSLGLGEKLFASSEERKFAVAIEKGLAAVESGLLDEMSFTDDIADVTSRYLLEAGGKRVRPTLTLLTAQLGQGNNAAVISAAEAVEITHLASLYHDDVMDEAQLRRGVPSAQTVWGNSVAILTGDLLFARASRVIASLGDRGLELQADTFERLCLGQLHETVGPRPGEDPIAHYLQVLADKTGSLIALAGVLGVIFSDAPEEYQRPVTEFGERIGVAFQLVDDVIDLSAETEQTGKVAGTDLRAGVPTLPLLYLRKAAETDAAAAALLARFEPAPAPNSDVAAPAPAPSPAAEADFAAAVAELRDHEVTRATLAEARRWSDSAVAALAPLPDGPVKKALTKFAEAIVERSA</sequence>
<evidence type="ECO:0000313" key="7">
    <source>
        <dbReference type="EMBL" id="MFC5502584.1"/>
    </source>
</evidence>
<dbReference type="Gene3D" id="1.10.600.10">
    <property type="entry name" value="Farnesyl Diphosphate Synthase"/>
    <property type="match status" value="1"/>
</dbReference>
<dbReference type="Proteomes" id="UP001596039">
    <property type="component" value="Unassembled WGS sequence"/>
</dbReference>
<evidence type="ECO:0000256" key="4">
    <source>
        <dbReference type="ARBA" id="ARBA00022723"/>
    </source>
</evidence>
<dbReference type="PANTHER" id="PTHR12001:SF69">
    <property type="entry name" value="ALL TRANS-POLYPRENYL-DIPHOSPHATE SYNTHASE PDSS1"/>
    <property type="match status" value="1"/>
</dbReference>
<comment type="similarity">
    <text evidence="2 6">Belongs to the FPP/GGPP synthase family.</text>
</comment>
<evidence type="ECO:0000256" key="1">
    <source>
        <dbReference type="ARBA" id="ARBA00001946"/>
    </source>
</evidence>
<reference evidence="8" key="1">
    <citation type="journal article" date="2019" name="Int. J. Syst. Evol. Microbiol.">
        <title>The Global Catalogue of Microorganisms (GCM) 10K type strain sequencing project: providing services to taxonomists for standard genome sequencing and annotation.</title>
        <authorList>
            <consortium name="The Broad Institute Genomics Platform"/>
            <consortium name="The Broad Institute Genome Sequencing Center for Infectious Disease"/>
            <person name="Wu L."/>
            <person name="Ma J."/>
        </authorList>
    </citation>
    <scope>NUCLEOTIDE SEQUENCE [LARGE SCALE GENOMIC DNA]</scope>
    <source>
        <strain evidence="8">CGMCC 4.6997</strain>
    </source>
</reference>
<dbReference type="PANTHER" id="PTHR12001">
    <property type="entry name" value="GERANYLGERANYL PYROPHOSPHATE SYNTHASE"/>
    <property type="match status" value="1"/>
</dbReference>
<proteinExistence type="inferred from homology"/>
<keyword evidence="5" id="KW-0460">Magnesium</keyword>
<keyword evidence="3 6" id="KW-0808">Transferase</keyword>
<evidence type="ECO:0000256" key="2">
    <source>
        <dbReference type="ARBA" id="ARBA00006706"/>
    </source>
</evidence>
<accession>A0ABW0NUN5</accession>
<dbReference type="EC" id="2.5.1.-" evidence="7"/>
<dbReference type="CDD" id="cd00685">
    <property type="entry name" value="Trans_IPPS_HT"/>
    <property type="match status" value="1"/>
</dbReference>
<comment type="caution">
    <text evidence="7">The sequence shown here is derived from an EMBL/GenBank/DDBJ whole genome shotgun (WGS) entry which is preliminary data.</text>
</comment>
<dbReference type="SFLD" id="SFLDG01017">
    <property type="entry name" value="Polyprenyl_Transferase_Like"/>
    <property type="match status" value="1"/>
</dbReference>
<evidence type="ECO:0000256" key="3">
    <source>
        <dbReference type="ARBA" id="ARBA00022679"/>
    </source>
</evidence>
<organism evidence="7 8">
    <name type="scientific">Lysinimonas soli</name>
    <dbReference type="NCBI Taxonomy" id="1074233"/>
    <lineage>
        <taxon>Bacteria</taxon>
        <taxon>Bacillati</taxon>
        <taxon>Actinomycetota</taxon>
        <taxon>Actinomycetes</taxon>
        <taxon>Micrococcales</taxon>
        <taxon>Microbacteriaceae</taxon>
        <taxon>Lysinimonas</taxon>
    </lineage>
</organism>
<dbReference type="EMBL" id="JBHSMG010000002">
    <property type="protein sequence ID" value="MFC5502584.1"/>
    <property type="molecule type" value="Genomic_DNA"/>
</dbReference>
<name>A0ABW0NUN5_9MICO</name>
<dbReference type="InterPro" id="IPR033749">
    <property type="entry name" value="Polyprenyl_synt_CS"/>
</dbReference>
<evidence type="ECO:0000313" key="8">
    <source>
        <dbReference type="Proteomes" id="UP001596039"/>
    </source>
</evidence>
<dbReference type="Pfam" id="PF00348">
    <property type="entry name" value="polyprenyl_synt"/>
    <property type="match status" value="1"/>
</dbReference>
<dbReference type="SUPFAM" id="SSF48576">
    <property type="entry name" value="Terpenoid synthases"/>
    <property type="match status" value="1"/>
</dbReference>
<dbReference type="SFLD" id="SFLDS00005">
    <property type="entry name" value="Isoprenoid_Synthase_Type_I"/>
    <property type="match status" value="1"/>
</dbReference>
<comment type="cofactor">
    <cofactor evidence="1">
        <name>Mg(2+)</name>
        <dbReference type="ChEBI" id="CHEBI:18420"/>
    </cofactor>
</comment>
<protein>
    <submittedName>
        <fullName evidence="7">Polyprenyl synthetase family protein</fullName>
        <ecNumber evidence="7">2.5.1.-</ecNumber>
    </submittedName>
</protein>
<dbReference type="RefSeq" id="WP_386740274.1">
    <property type="nucleotide sequence ID" value="NZ_JBHSMG010000002.1"/>
</dbReference>
<dbReference type="PROSITE" id="PS00444">
    <property type="entry name" value="POLYPRENYL_SYNTHASE_2"/>
    <property type="match status" value="1"/>
</dbReference>
<evidence type="ECO:0000256" key="5">
    <source>
        <dbReference type="ARBA" id="ARBA00022842"/>
    </source>
</evidence>